<dbReference type="PANTHER" id="PTHR47165">
    <property type="entry name" value="OS03G0429900 PROTEIN"/>
    <property type="match status" value="1"/>
</dbReference>
<dbReference type="SUPFAM" id="SSF50249">
    <property type="entry name" value="Nucleic acid-binding proteins"/>
    <property type="match status" value="1"/>
</dbReference>
<organism evidence="2 3">
    <name type="scientific">Lactuca sativa</name>
    <name type="common">Garden lettuce</name>
    <dbReference type="NCBI Taxonomy" id="4236"/>
    <lineage>
        <taxon>Eukaryota</taxon>
        <taxon>Viridiplantae</taxon>
        <taxon>Streptophyta</taxon>
        <taxon>Embryophyta</taxon>
        <taxon>Tracheophyta</taxon>
        <taxon>Spermatophyta</taxon>
        <taxon>Magnoliopsida</taxon>
        <taxon>eudicotyledons</taxon>
        <taxon>Gunneridae</taxon>
        <taxon>Pentapetalae</taxon>
        <taxon>asterids</taxon>
        <taxon>campanulids</taxon>
        <taxon>Asterales</taxon>
        <taxon>Asteraceae</taxon>
        <taxon>Cichorioideae</taxon>
        <taxon>Cichorieae</taxon>
        <taxon>Lactucinae</taxon>
        <taxon>Lactuca</taxon>
    </lineage>
</organism>
<gene>
    <name evidence="2" type="ORF">LSAT_V11C400195910</name>
</gene>
<dbReference type="EMBL" id="NBSK02000004">
    <property type="protein sequence ID" value="KAJ0212478.1"/>
    <property type="molecule type" value="Genomic_DNA"/>
</dbReference>
<proteinExistence type="predicted"/>
<name>A0A9R1VWA3_LACSA</name>
<dbReference type="AlphaFoldDB" id="A0A9R1VWA3"/>
<reference evidence="2 3" key="1">
    <citation type="journal article" date="2017" name="Nat. Commun.">
        <title>Genome assembly with in vitro proximity ligation data and whole-genome triplication in lettuce.</title>
        <authorList>
            <person name="Reyes-Chin-Wo S."/>
            <person name="Wang Z."/>
            <person name="Yang X."/>
            <person name="Kozik A."/>
            <person name="Arikit S."/>
            <person name="Song C."/>
            <person name="Xia L."/>
            <person name="Froenicke L."/>
            <person name="Lavelle D.O."/>
            <person name="Truco M.J."/>
            <person name="Xia R."/>
            <person name="Zhu S."/>
            <person name="Xu C."/>
            <person name="Xu H."/>
            <person name="Xu X."/>
            <person name="Cox K."/>
            <person name="Korf I."/>
            <person name="Meyers B.C."/>
            <person name="Michelmore R.W."/>
        </authorList>
    </citation>
    <scope>NUCLEOTIDE SEQUENCE [LARGE SCALE GENOMIC DNA]</scope>
    <source>
        <strain evidence="3">cv. Salinas</strain>
        <tissue evidence="2">Seedlings</tissue>
    </source>
</reference>
<evidence type="ECO:0000313" key="2">
    <source>
        <dbReference type="EMBL" id="KAJ0212478.1"/>
    </source>
</evidence>
<dbReference type="Proteomes" id="UP000235145">
    <property type="component" value="Unassembled WGS sequence"/>
</dbReference>
<protein>
    <recommendedName>
        <fullName evidence="1">Replication protein A 70 kDa DNA-binding subunit B/D first OB fold domain-containing protein</fullName>
    </recommendedName>
</protein>
<sequence>MTHNSDSEIIIDKLSDIDASKESWNIRVQKQTYKNNSNIVNSLDMILMDQEGTRIHATIKKSIINAFQALLEEGAVRQITNFGMARNEGDYMLVAHKYKINFYKTTKIYVSTPFVDMIDPFNFVSFHDLTARNFDTHVVSTKPMRVIKENARKTRLMSQPQIGNCLFGSRLHINDDMHHIIIFQNLKRRTIVDIDLNVESSINTTQLNTKTVVSKPEDYYLHFQIKNIDDIPDYNEVTKNGDDSDGEPFNYNGCGGVSDVFGKVRVIIRVQDETRSASFVLFDRHVEDLIYHDNQWLMEKISKDQGRQKIPDEFNTMLNRKFISKFNLENNYHAYTVHKMTTNELVVGAVFKHSPTYKENSIHSDGTPINKSIKEKSVSVEGDNINVVDLHAVTPTTTSLKRPIEIVTTTESFKWSSSKDGVAPHTLKIPKMEKLE</sequence>
<keyword evidence="3" id="KW-1185">Reference proteome</keyword>
<evidence type="ECO:0000313" key="3">
    <source>
        <dbReference type="Proteomes" id="UP000235145"/>
    </source>
</evidence>
<dbReference type="CDD" id="cd04480">
    <property type="entry name" value="RPA1_DBD_A_like"/>
    <property type="match status" value="1"/>
</dbReference>
<dbReference type="InterPro" id="IPR012340">
    <property type="entry name" value="NA-bd_OB-fold"/>
</dbReference>
<dbReference type="PANTHER" id="PTHR47165:SF4">
    <property type="entry name" value="OS03G0429900 PROTEIN"/>
    <property type="match status" value="1"/>
</dbReference>
<accession>A0A9R1VWA3</accession>
<dbReference type="InterPro" id="IPR003871">
    <property type="entry name" value="RFA1B/D_OB_1st"/>
</dbReference>
<evidence type="ECO:0000259" key="1">
    <source>
        <dbReference type="Pfam" id="PF02721"/>
    </source>
</evidence>
<comment type="caution">
    <text evidence="2">The sequence shown here is derived from an EMBL/GenBank/DDBJ whole genome shotgun (WGS) entry which is preliminary data.</text>
</comment>
<dbReference type="Gene3D" id="2.40.50.140">
    <property type="entry name" value="Nucleic acid-binding proteins"/>
    <property type="match status" value="2"/>
</dbReference>
<dbReference type="Pfam" id="PF02721">
    <property type="entry name" value="DUF223"/>
    <property type="match status" value="1"/>
</dbReference>
<feature type="domain" description="Replication protein A 70 kDa DNA-binding subunit B/D first OB fold" evidence="1">
    <location>
        <begin position="12"/>
        <end position="108"/>
    </location>
</feature>